<feature type="compositionally biased region" description="Basic and acidic residues" evidence="1">
    <location>
        <begin position="15"/>
        <end position="28"/>
    </location>
</feature>
<comment type="caution">
    <text evidence="2">The sequence shown here is derived from an EMBL/GenBank/DDBJ whole genome shotgun (WGS) entry which is preliminary data.</text>
</comment>
<gene>
    <name evidence="2" type="ORF">TNCV_4973811</name>
</gene>
<keyword evidence="3" id="KW-1185">Reference proteome</keyword>
<evidence type="ECO:0000313" key="3">
    <source>
        <dbReference type="Proteomes" id="UP000887159"/>
    </source>
</evidence>
<sequence length="139" mass="15850">MNETTQQEKTTQLGSRDETTKLGSRKETPQLVSRNETTQLRNETSRRPPTTTCTAFLAESAFSTYCQKSKSLNPEMSGRWSQKNFGQSGIFHCALVQWTGNTHTNKTLLSFRSNIQKLQGIFQHRAVGPCRCQFKIFVR</sequence>
<feature type="compositionally biased region" description="Polar residues" evidence="1">
    <location>
        <begin position="1"/>
        <end position="14"/>
    </location>
</feature>
<feature type="region of interest" description="Disordered" evidence="1">
    <location>
        <begin position="1"/>
        <end position="51"/>
    </location>
</feature>
<dbReference type="EMBL" id="BMAU01021309">
    <property type="protein sequence ID" value="GFY11881.1"/>
    <property type="molecule type" value="Genomic_DNA"/>
</dbReference>
<evidence type="ECO:0000313" key="2">
    <source>
        <dbReference type="EMBL" id="GFY11881.1"/>
    </source>
</evidence>
<reference evidence="2" key="1">
    <citation type="submission" date="2020-08" db="EMBL/GenBank/DDBJ databases">
        <title>Multicomponent nature underlies the extraordinary mechanical properties of spider dragline silk.</title>
        <authorList>
            <person name="Kono N."/>
            <person name="Nakamura H."/>
            <person name="Mori M."/>
            <person name="Yoshida Y."/>
            <person name="Ohtoshi R."/>
            <person name="Malay A.D."/>
            <person name="Moran D.A.P."/>
            <person name="Tomita M."/>
            <person name="Numata K."/>
            <person name="Arakawa K."/>
        </authorList>
    </citation>
    <scope>NUCLEOTIDE SEQUENCE</scope>
</reference>
<protein>
    <submittedName>
        <fullName evidence="2">Uncharacterized protein</fullName>
    </submittedName>
</protein>
<proteinExistence type="predicted"/>
<feature type="compositionally biased region" description="Polar residues" evidence="1">
    <location>
        <begin position="30"/>
        <end position="51"/>
    </location>
</feature>
<evidence type="ECO:0000256" key="1">
    <source>
        <dbReference type="SAM" id="MobiDB-lite"/>
    </source>
</evidence>
<dbReference type="AlphaFoldDB" id="A0A8X6SGQ3"/>
<accession>A0A8X6SGQ3</accession>
<organism evidence="2 3">
    <name type="scientific">Trichonephila clavipes</name>
    <name type="common">Golden silk orbweaver</name>
    <name type="synonym">Nephila clavipes</name>
    <dbReference type="NCBI Taxonomy" id="2585209"/>
    <lineage>
        <taxon>Eukaryota</taxon>
        <taxon>Metazoa</taxon>
        <taxon>Ecdysozoa</taxon>
        <taxon>Arthropoda</taxon>
        <taxon>Chelicerata</taxon>
        <taxon>Arachnida</taxon>
        <taxon>Araneae</taxon>
        <taxon>Araneomorphae</taxon>
        <taxon>Entelegynae</taxon>
        <taxon>Araneoidea</taxon>
        <taxon>Nephilidae</taxon>
        <taxon>Trichonephila</taxon>
    </lineage>
</organism>
<name>A0A8X6SGQ3_TRICX</name>
<dbReference type="Proteomes" id="UP000887159">
    <property type="component" value="Unassembled WGS sequence"/>
</dbReference>